<dbReference type="Proteomes" id="UP000240493">
    <property type="component" value="Unassembled WGS sequence"/>
</dbReference>
<accession>A0A2T3ZH20</accession>
<evidence type="ECO:0000313" key="1">
    <source>
        <dbReference type="EMBL" id="PTB44107.1"/>
    </source>
</evidence>
<protein>
    <submittedName>
        <fullName evidence="1">Uncharacterized protein</fullName>
    </submittedName>
</protein>
<gene>
    <name evidence="1" type="ORF">M441DRAFT_341742</name>
</gene>
<proteinExistence type="predicted"/>
<reference evidence="1 2" key="1">
    <citation type="submission" date="2016-07" db="EMBL/GenBank/DDBJ databases">
        <title>Multiple horizontal gene transfer events from other fungi enriched the ability of initially mycotrophic Trichoderma (Ascomycota) to feed on dead plant biomass.</title>
        <authorList>
            <consortium name="DOE Joint Genome Institute"/>
            <person name="Aerts A."/>
            <person name="Atanasova L."/>
            <person name="Chenthamara K."/>
            <person name="Zhang J."/>
            <person name="Grujic M."/>
            <person name="Henrissat B."/>
            <person name="Kuo A."/>
            <person name="Salamov A."/>
            <person name="Lipzen A."/>
            <person name="Labutti K."/>
            <person name="Barry K."/>
            <person name="Miao Y."/>
            <person name="Rahimi M.J."/>
            <person name="Shen Q."/>
            <person name="Grigoriev I.V."/>
            <person name="Kubicek C.P."/>
            <person name="Druzhinina I.S."/>
        </authorList>
    </citation>
    <scope>NUCLEOTIDE SEQUENCE [LARGE SCALE GENOMIC DNA]</scope>
    <source>
        <strain evidence="1 2">CBS 433.97</strain>
    </source>
</reference>
<name>A0A2T3ZH20_TRIA4</name>
<dbReference type="AlphaFoldDB" id="A0A2T3ZH20"/>
<evidence type="ECO:0000313" key="2">
    <source>
        <dbReference type="Proteomes" id="UP000240493"/>
    </source>
</evidence>
<keyword evidence="2" id="KW-1185">Reference proteome</keyword>
<sequence>MNGLMSHQKWQLPCQIGSSRQATAVLSSKMVKWPRRLHARWYCSSEGQSPSVSWRLHPSLAGRCRYNTALLLVYASYSSLTMADGSRNCFNVPDISTPPGHGNLRNIQHWPVVYDCDPKLSCDSSPVCQLLCVLLLHRGANGVSGHLIVVNPRLAGTRPRPAYSVPLSTVK</sequence>
<dbReference type="EMBL" id="KZ679258">
    <property type="protein sequence ID" value="PTB44107.1"/>
    <property type="molecule type" value="Genomic_DNA"/>
</dbReference>
<organism evidence="1 2">
    <name type="scientific">Trichoderma asperellum (strain ATCC 204424 / CBS 433.97 / NBRC 101777)</name>
    <dbReference type="NCBI Taxonomy" id="1042311"/>
    <lineage>
        <taxon>Eukaryota</taxon>
        <taxon>Fungi</taxon>
        <taxon>Dikarya</taxon>
        <taxon>Ascomycota</taxon>
        <taxon>Pezizomycotina</taxon>
        <taxon>Sordariomycetes</taxon>
        <taxon>Hypocreomycetidae</taxon>
        <taxon>Hypocreales</taxon>
        <taxon>Hypocreaceae</taxon>
        <taxon>Trichoderma</taxon>
    </lineage>
</organism>